<accession>A0A9W8Z3P6</accession>
<keyword evidence="2" id="KW-0812">Transmembrane</keyword>
<dbReference type="OrthoDB" id="5223589at2759"/>
<dbReference type="AlphaFoldDB" id="A0A9W8Z3P6"/>
<evidence type="ECO:0000313" key="4">
    <source>
        <dbReference type="Proteomes" id="UP001140453"/>
    </source>
</evidence>
<keyword evidence="2" id="KW-1133">Transmembrane helix</keyword>
<evidence type="ECO:0000256" key="2">
    <source>
        <dbReference type="SAM" id="Phobius"/>
    </source>
</evidence>
<feature type="region of interest" description="Disordered" evidence="1">
    <location>
        <begin position="1"/>
        <end position="20"/>
    </location>
</feature>
<feature type="transmembrane region" description="Helical" evidence="2">
    <location>
        <begin position="252"/>
        <end position="271"/>
    </location>
</feature>
<comment type="caution">
    <text evidence="3">The sequence shown here is derived from an EMBL/GenBank/DDBJ whole genome shotgun (WGS) entry which is preliminary data.</text>
</comment>
<dbReference type="PANTHER" id="PTHR37488">
    <property type="entry name" value="DUF1275 DOMAIN-CONTAINING PROTEIN"/>
    <property type="match status" value="1"/>
</dbReference>
<evidence type="ECO:0000256" key="1">
    <source>
        <dbReference type="SAM" id="MobiDB-lite"/>
    </source>
</evidence>
<dbReference type="InterPro" id="IPR010699">
    <property type="entry name" value="DUF1275"/>
</dbReference>
<feature type="transmembrane region" description="Helical" evidence="2">
    <location>
        <begin position="145"/>
        <end position="167"/>
    </location>
</feature>
<evidence type="ECO:0008006" key="5">
    <source>
        <dbReference type="Google" id="ProtNLM"/>
    </source>
</evidence>
<dbReference type="EMBL" id="JAPEVB010000001">
    <property type="protein sequence ID" value="KAJ4397103.1"/>
    <property type="molecule type" value="Genomic_DNA"/>
</dbReference>
<protein>
    <recommendedName>
        <fullName evidence="5">DUF1275 domain protein</fullName>
    </recommendedName>
</protein>
<dbReference type="Pfam" id="PF06912">
    <property type="entry name" value="DUF1275"/>
    <property type="match status" value="1"/>
</dbReference>
<name>A0A9W8Z3P6_9PEZI</name>
<evidence type="ECO:0000313" key="3">
    <source>
        <dbReference type="EMBL" id="KAJ4397103.1"/>
    </source>
</evidence>
<keyword evidence="2" id="KW-0472">Membrane</keyword>
<organism evidence="3 4">
    <name type="scientific">Gnomoniopsis smithogilvyi</name>
    <dbReference type="NCBI Taxonomy" id="1191159"/>
    <lineage>
        <taxon>Eukaryota</taxon>
        <taxon>Fungi</taxon>
        <taxon>Dikarya</taxon>
        <taxon>Ascomycota</taxon>
        <taxon>Pezizomycotina</taxon>
        <taxon>Sordariomycetes</taxon>
        <taxon>Sordariomycetidae</taxon>
        <taxon>Diaporthales</taxon>
        <taxon>Gnomoniaceae</taxon>
        <taxon>Gnomoniopsis</taxon>
    </lineage>
</organism>
<feature type="transmembrane region" description="Helical" evidence="2">
    <location>
        <begin position="229"/>
        <end position="246"/>
    </location>
</feature>
<sequence>MTSLEFQSSRGSTFHSGLKQTQQNCPLATIPISPTSRSSQQQHAFIATAKQHLFQNVQPSFFAEIELLILTLCTGMQDAISFPDYHCFASNQTGNTVLLSTALILPSLDSAAFSTTNTAISLCLFLAGAYSTGQISHLVGPRRRLWLILCNALQTLLVTVAAALQYIHGAQPHSLALLAFASGSQVVQSRSLRMTEISTAMATAAWVDLVIDSRLMALREGNRPRNRRLAFLVALVAGTLLGAGIYRTAGSAVAIFVSAGGKAVVTGMFFFNEAEREKQQEAV</sequence>
<dbReference type="Proteomes" id="UP001140453">
    <property type="component" value="Unassembled WGS sequence"/>
</dbReference>
<gene>
    <name evidence="3" type="ORF">N0V93_001327</name>
</gene>
<reference evidence="3" key="1">
    <citation type="submission" date="2022-10" db="EMBL/GenBank/DDBJ databases">
        <title>Tapping the CABI collections for fungal endophytes: first genome assemblies for Collariella, Neodidymelliopsis, Ascochyta clinopodiicola, Didymella pomorum, Didymosphaeria variabile, Neocosmospora piperis and Neocucurbitaria cava.</title>
        <authorList>
            <person name="Hill R."/>
        </authorList>
    </citation>
    <scope>NUCLEOTIDE SEQUENCE</scope>
    <source>
        <strain evidence="3">IMI 355082</strain>
    </source>
</reference>
<proteinExistence type="predicted"/>
<dbReference type="PANTHER" id="PTHR37488:SF2">
    <property type="entry name" value="DUF1275 DOMAIN-CONTAINING PROTEIN"/>
    <property type="match status" value="1"/>
</dbReference>
<keyword evidence="4" id="KW-1185">Reference proteome</keyword>